<keyword evidence="2" id="KW-1185">Reference proteome</keyword>
<protein>
    <submittedName>
        <fullName evidence="1">Uncharacterized protein</fullName>
    </submittedName>
</protein>
<evidence type="ECO:0000313" key="1">
    <source>
        <dbReference type="EMBL" id="TFK59065.1"/>
    </source>
</evidence>
<accession>A0ACD3A047</accession>
<organism evidence="1 2">
    <name type="scientific">Pluteus cervinus</name>
    <dbReference type="NCBI Taxonomy" id="181527"/>
    <lineage>
        <taxon>Eukaryota</taxon>
        <taxon>Fungi</taxon>
        <taxon>Dikarya</taxon>
        <taxon>Basidiomycota</taxon>
        <taxon>Agaricomycotina</taxon>
        <taxon>Agaricomycetes</taxon>
        <taxon>Agaricomycetidae</taxon>
        <taxon>Agaricales</taxon>
        <taxon>Pluteineae</taxon>
        <taxon>Pluteaceae</taxon>
        <taxon>Pluteus</taxon>
    </lineage>
</organism>
<reference evidence="1 2" key="1">
    <citation type="journal article" date="2019" name="Nat. Ecol. Evol.">
        <title>Megaphylogeny resolves global patterns of mushroom evolution.</title>
        <authorList>
            <person name="Varga T."/>
            <person name="Krizsan K."/>
            <person name="Foldi C."/>
            <person name="Dima B."/>
            <person name="Sanchez-Garcia M."/>
            <person name="Sanchez-Ramirez S."/>
            <person name="Szollosi G.J."/>
            <person name="Szarkandi J.G."/>
            <person name="Papp V."/>
            <person name="Albert L."/>
            <person name="Andreopoulos W."/>
            <person name="Angelini C."/>
            <person name="Antonin V."/>
            <person name="Barry K.W."/>
            <person name="Bougher N.L."/>
            <person name="Buchanan P."/>
            <person name="Buyck B."/>
            <person name="Bense V."/>
            <person name="Catcheside P."/>
            <person name="Chovatia M."/>
            <person name="Cooper J."/>
            <person name="Damon W."/>
            <person name="Desjardin D."/>
            <person name="Finy P."/>
            <person name="Geml J."/>
            <person name="Haridas S."/>
            <person name="Hughes K."/>
            <person name="Justo A."/>
            <person name="Karasinski D."/>
            <person name="Kautmanova I."/>
            <person name="Kiss B."/>
            <person name="Kocsube S."/>
            <person name="Kotiranta H."/>
            <person name="LaButti K.M."/>
            <person name="Lechner B.E."/>
            <person name="Liimatainen K."/>
            <person name="Lipzen A."/>
            <person name="Lukacs Z."/>
            <person name="Mihaltcheva S."/>
            <person name="Morgado L.N."/>
            <person name="Niskanen T."/>
            <person name="Noordeloos M.E."/>
            <person name="Ohm R.A."/>
            <person name="Ortiz-Santana B."/>
            <person name="Ovrebo C."/>
            <person name="Racz N."/>
            <person name="Riley R."/>
            <person name="Savchenko A."/>
            <person name="Shiryaev A."/>
            <person name="Soop K."/>
            <person name="Spirin V."/>
            <person name="Szebenyi C."/>
            <person name="Tomsovsky M."/>
            <person name="Tulloss R.E."/>
            <person name="Uehling J."/>
            <person name="Grigoriev I.V."/>
            <person name="Vagvolgyi C."/>
            <person name="Papp T."/>
            <person name="Martin F.M."/>
            <person name="Miettinen O."/>
            <person name="Hibbett D.S."/>
            <person name="Nagy L.G."/>
        </authorList>
    </citation>
    <scope>NUCLEOTIDE SEQUENCE [LARGE SCALE GENOMIC DNA]</scope>
    <source>
        <strain evidence="1 2">NL-1719</strain>
    </source>
</reference>
<dbReference type="EMBL" id="ML209092">
    <property type="protein sequence ID" value="TFK59065.1"/>
    <property type="molecule type" value="Genomic_DNA"/>
</dbReference>
<gene>
    <name evidence="1" type="ORF">BDN72DRAFT_851470</name>
</gene>
<name>A0ACD3A047_9AGAR</name>
<evidence type="ECO:0000313" key="2">
    <source>
        <dbReference type="Proteomes" id="UP000308600"/>
    </source>
</evidence>
<sequence length="319" mass="35902">MKFDTTLGALLIGGLLAMALWGVTCVQTYNYFTRGSRDRPAFKLMIGFLLALDTFDSTLNGHILYYYMVSHYLDPFALLSPTWSIIIHVAVTSISNWIVRSMFARRVWRLSNKNIVLTTWIMAISTADLVVGLFITVKAFGIQSFPDLSKISHIMYLNFAVSTVSDISLSLALCYLLRRSRTGFPKTDSILRILMLYTVNTGLLVAIDETVGLITYVTMPDNLIFLGFYLLLSKLYLNSYLAMLNARDKLRDRLDAHDPVSIHLSQMTPAPSSRQRYSYPASDLTLDKHEPSSSAITVDSLRVQDSRRASGHYGEQPLV</sequence>
<dbReference type="Proteomes" id="UP000308600">
    <property type="component" value="Unassembled WGS sequence"/>
</dbReference>
<proteinExistence type="predicted"/>